<name>A0ABN2Z2C5_9ACTN</name>
<sequence>MTVATGLGVRADGGGDFAKYAGDALYTVLVYTLVVLVAPRVKPVTAAAVALGVSWAVEFLQISDLPAELSRHSTVARLVLGTTFNPPDLFWYAVGAACCGLAHTAATRLPRPRP</sequence>
<keyword evidence="1" id="KW-1133">Transmembrane helix</keyword>
<keyword evidence="1" id="KW-0812">Transmembrane</keyword>
<gene>
    <name evidence="2" type="ORF">GCM10009760_14500</name>
</gene>
<evidence type="ECO:0000256" key="1">
    <source>
        <dbReference type="SAM" id="Phobius"/>
    </source>
</evidence>
<feature type="transmembrane region" description="Helical" evidence="1">
    <location>
        <begin position="20"/>
        <end position="37"/>
    </location>
</feature>
<dbReference type="EMBL" id="BAAANT010000005">
    <property type="protein sequence ID" value="GAA2135668.1"/>
    <property type="molecule type" value="Genomic_DNA"/>
</dbReference>
<evidence type="ECO:0000313" key="2">
    <source>
        <dbReference type="EMBL" id="GAA2135668.1"/>
    </source>
</evidence>
<proteinExistence type="predicted"/>
<protein>
    <submittedName>
        <fullName evidence="2">DUF2809 domain-containing protein</fullName>
    </submittedName>
</protein>
<comment type="caution">
    <text evidence="2">The sequence shown here is derived from an EMBL/GenBank/DDBJ whole genome shotgun (WGS) entry which is preliminary data.</text>
</comment>
<dbReference type="Pfam" id="PF10990">
    <property type="entry name" value="DUF2809"/>
    <property type="match status" value="1"/>
</dbReference>
<dbReference type="InterPro" id="IPR021257">
    <property type="entry name" value="DUF2809"/>
</dbReference>
<organism evidence="2 3">
    <name type="scientific">Kitasatospora kazusensis</name>
    <dbReference type="NCBI Taxonomy" id="407974"/>
    <lineage>
        <taxon>Bacteria</taxon>
        <taxon>Bacillati</taxon>
        <taxon>Actinomycetota</taxon>
        <taxon>Actinomycetes</taxon>
        <taxon>Kitasatosporales</taxon>
        <taxon>Streptomycetaceae</taxon>
        <taxon>Kitasatospora</taxon>
    </lineage>
</organism>
<keyword evidence="1" id="KW-0472">Membrane</keyword>
<keyword evidence="3" id="KW-1185">Reference proteome</keyword>
<accession>A0ABN2Z2C5</accession>
<evidence type="ECO:0000313" key="3">
    <source>
        <dbReference type="Proteomes" id="UP001422759"/>
    </source>
</evidence>
<reference evidence="2 3" key="1">
    <citation type="journal article" date="2019" name="Int. J. Syst. Evol. Microbiol.">
        <title>The Global Catalogue of Microorganisms (GCM) 10K type strain sequencing project: providing services to taxonomists for standard genome sequencing and annotation.</title>
        <authorList>
            <consortium name="The Broad Institute Genomics Platform"/>
            <consortium name="The Broad Institute Genome Sequencing Center for Infectious Disease"/>
            <person name="Wu L."/>
            <person name="Ma J."/>
        </authorList>
    </citation>
    <scope>NUCLEOTIDE SEQUENCE [LARGE SCALE GENOMIC DNA]</scope>
    <source>
        <strain evidence="2 3">JCM 14560</strain>
    </source>
</reference>
<dbReference type="Proteomes" id="UP001422759">
    <property type="component" value="Unassembled WGS sequence"/>
</dbReference>